<keyword evidence="1" id="KW-0812">Transmembrane</keyword>
<comment type="caution">
    <text evidence="3">The sequence shown here is derived from an EMBL/GenBank/DDBJ whole genome shotgun (WGS) entry which is preliminary data.</text>
</comment>
<evidence type="ECO:0000313" key="4">
    <source>
        <dbReference type="Proteomes" id="UP001501594"/>
    </source>
</evidence>
<evidence type="ECO:0000313" key="3">
    <source>
        <dbReference type="EMBL" id="GAA4266378.1"/>
    </source>
</evidence>
<keyword evidence="4" id="KW-1185">Reference proteome</keyword>
<dbReference type="SUPFAM" id="SSF55874">
    <property type="entry name" value="ATPase domain of HSP90 chaperone/DNA topoisomerase II/histidine kinase"/>
    <property type="match status" value="1"/>
</dbReference>
<feature type="transmembrane region" description="Helical" evidence="1">
    <location>
        <begin position="29"/>
        <end position="50"/>
    </location>
</feature>
<evidence type="ECO:0000256" key="1">
    <source>
        <dbReference type="SAM" id="Phobius"/>
    </source>
</evidence>
<dbReference type="InterPro" id="IPR036890">
    <property type="entry name" value="HATPase_C_sf"/>
</dbReference>
<dbReference type="Proteomes" id="UP001501594">
    <property type="component" value="Unassembled WGS sequence"/>
</dbReference>
<proteinExistence type="predicted"/>
<gene>
    <name evidence="3" type="ORF">GCM10022256_19900</name>
</gene>
<organism evidence="3 4">
    <name type="scientific">Frondihabitans peucedani</name>
    <dbReference type="NCBI Taxonomy" id="598626"/>
    <lineage>
        <taxon>Bacteria</taxon>
        <taxon>Bacillati</taxon>
        <taxon>Actinomycetota</taxon>
        <taxon>Actinomycetes</taxon>
        <taxon>Micrococcales</taxon>
        <taxon>Microbacteriaceae</taxon>
        <taxon>Frondihabitans</taxon>
    </lineage>
</organism>
<keyword evidence="1" id="KW-0472">Membrane</keyword>
<evidence type="ECO:0000259" key="2">
    <source>
        <dbReference type="Pfam" id="PF02518"/>
    </source>
</evidence>
<feature type="transmembrane region" description="Helical" evidence="1">
    <location>
        <begin position="62"/>
        <end position="82"/>
    </location>
</feature>
<dbReference type="InterPro" id="IPR003594">
    <property type="entry name" value="HATPase_dom"/>
</dbReference>
<dbReference type="EMBL" id="BAABAU010000001">
    <property type="protein sequence ID" value="GAA4266378.1"/>
    <property type="molecule type" value="Genomic_DNA"/>
</dbReference>
<reference evidence="4" key="1">
    <citation type="journal article" date="2019" name="Int. J. Syst. Evol. Microbiol.">
        <title>The Global Catalogue of Microorganisms (GCM) 10K type strain sequencing project: providing services to taxonomists for standard genome sequencing and annotation.</title>
        <authorList>
            <consortium name="The Broad Institute Genomics Platform"/>
            <consortium name="The Broad Institute Genome Sequencing Center for Infectious Disease"/>
            <person name="Wu L."/>
            <person name="Ma J."/>
        </authorList>
    </citation>
    <scope>NUCLEOTIDE SEQUENCE [LARGE SCALE GENOMIC DNA]</scope>
    <source>
        <strain evidence="4">JCM 17442</strain>
    </source>
</reference>
<dbReference type="Gene3D" id="3.30.565.10">
    <property type="entry name" value="Histidine kinase-like ATPase, C-terminal domain"/>
    <property type="match status" value="1"/>
</dbReference>
<sequence length="416" mass="43531">MTLPEPTLLPAPGQRNPLRPITGILLERILGRCIAVFSIVFGAQGIPFALMQQGVLKQPLGWLVVGTLFGAFAAVILTGFSGRFLVTVAPFVPIIYLVALTTWPLGVADPSVVQPTVPWLWYVANLVLATAVVAFSTWVSAMYVVLIPTVLFVVRLTPSGGGATVEHALLDSAYVAILGAVVLVVVLMLRRAAADVDQAQDAAVVRYGDAVRAHAIEVERLQVDSIVHDGVLTALLSAGKAETPKARRLAAVMAGVSMARLISAAETPTGLLKEVSLAKVRERLDRARGHLDPDARLSAEGEIGSLSVPAEVAQTLADAAVQALVNSCQHAGDSASRWITVAADGDQAVVIVGDDGAGFDPSVSSERLGVRVSILERVRTSGGLAEIVSAPGRGTVVTLRWRAATGAQEHPDSIPA</sequence>
<protein>
    <recommendedName>
        <fullName evidence="2">Histidine kinase/HSP90-like ATPase domain-containing protein</fullName>
    </recommendedName>
</protein>
<accession>A0ABP8E2E6</accession>
<dbReference type="Pfam" id="PF02518">
    <property type="entry name" value="HATPase_c"/>
    <property type="match status" value="1"/>
</dbReference>
<keyword evidence="1" id="KW-1133">Transmembrane helix</keyword>
<feature type="transmembrane region" description="Helical" evidence="1">
    <location>
        <begin position="172"/>
        <end position="189"/>
    </location>
</feature>
<dbReference type="RefSeq" id="WP_344795548.1">
    <property type="nucleotide sequence ID" value="NZ_BAABAU010000001.1"/>
</dbReference>
<feature type="transmembrane region" description="Helical" evidence="1">
    <location>
        <begin position="119"/>
        <end position="152"/>
    </location>
</feature>
<feature type="transmembrane region" description="Helical" evidence="1">
    <location>
        <begin position="88"/>
        <end position="107"/>
    </location>
</feature>
<feature type="domain" description="Histidine kinase/HSP90-like ATPase" evidence="2">
    <location>
        <begin position="316"/>
        <end position="403"/>
    </location>
</feature>
<name>A0ABP8E2E6_9MICO</name>